<protein>
    <recommendedName>
        <fullName evidence="4">phosphoglycolate phosphatase</fullName>
        <ecNumber evidence="4">3.1.3.18</ecNumber>
    </recommendedName>
</protein>
<dbReference type="Gene3D" id="3.40.50.1000">
    <property type="entry name" value="HAD superfamily/HAD-like"/>
    <property type="match status" value="1"/>
</dbReference>
<dbReference type="PANTHER" id="PTHR43434:SF1">
    <property type="entry name" value="PHOSPHOGLYCOLATE PHOSPHATASE"/>
    <property type="match status" value="1"/>
</dbReference>
<organism evidence="5">
    <name type="scientific">Alloyangia sp. H15</name>
    <dbReference type="NCBI Taxonomy" id="3029062"/>
    <lineage>
        <taxon>Bacteria</taxon>
        <taxon>Pseudomonadati</taxon>
        <taxon>Pseudomonadota</taxon>
        <taxon>Alphaproteobacteria</taxon>
        <taxon>Rhodobacterales</taxon>
        <taxon>Roseobacteraceae</taxon>
        <taxon>Alloyangia</taxon>
    </lineage>
</organism>
<dbReference type="Pfam" id="PF00702">
    <property type="entry name" value="Hydrolase"/>
    <property type="match status" value="1"/>
</dbReference>
<gene>
    <name evidence="5" type="ORF">PVT71_09495</name>
</gene>
<proteinExistence type="inferred from homology"/>
<evidence type="ECO:0000256" key="2">
    <source>
        <dbReference type="ARBA" id="ARBA00004818"/>
    </source>
</evidence>
<evidence type="ECO:0000256" key="3">
    <source>
        <dbReference type="ARBA" id="ARBA00006171"/>
    </source>
</evidence>
<dbReference type="SUPFAM" id="SSF56784">
    <property type="entry name" value="HAD-like"/>
    <property type="match status" value="1"/>
</dbReference>
<dbReference type="InterPro" id="IPR023198">
    <property type="entry name" value="PGP-like_dom2"/>
</dbReference>
<dbReference type="GO" id="GO:0008967">
    <property type="term" value="F:phosphoglycolate phosphatase activity"/>
    <property type="evidence" value="ECO:0007669"/>
    <property type="project" value="UniProtKB-EC"/>
</dbReference>
<comment type="pathway">
    <text evidence="2">Organic acid metabolism; glycolate biosynthesis; glycolate from 2-phosphoglycolate: step 1/1.</text>
</comment>
<sequence>MSPVLRADAVLFDKDGTLFDFTRTWGAWAQEVMHDLAGGDAALVAAMARELRFDLATGSFLKDSPVIAGTSREAADCLARGLGRADSAALEGYLSEAAARAPLAEAVPLAPLLDALRGAGLRLGVMTNDNEAVALAHLRQAGVGDRFDFVAGFDSGHGAKPSPAPLLAFAEALGLPPGRVVMVGDSTHDLQAGRAAGMMTVAVLTGLAGAEELRPLADAVLPDIGHLPDWLSAVPA</sequence>
<dbReference type="EC" id="3.1.3.18" evidence="4"/>
<dbReference type="Gene3D" id="1.10.150.240">
    <property type="entry name" value="Putative phosphatase, domain 2"/>
    <property type="match status" value="1"/>
</dbReference>
<dbReference type="GO" id="GO:0006281">
    <property type="term" value="P:DNA repair"/>
    <property type="evidence" value="ECO:0007669"/>
    <property type="project" value="TreeGrafter"/>
</dbReference>
<reference evidence="5" key="1">
    <citation type="submission" date="2023-02" db="EMBL/GenBank/DDBJ databases">
        <title>Description and genomic characterization of Salipiger bruguierae sp. nov., isolated from the sediment of mangrove plant Bruguiera sexangula.</title>
        <authorList>
            <person name="Long M."/>
        </authorList>
    </citation>
    <scope>NUCLEOTIDE SEQUENCE</scope>
    <source>
        <strain evidence="5">H15</strain>
    </source>
</reference>
<dbReference type="PANTHER" id="PTHR43434">
    <property type="entry name" value="PHOSPHOGLYCOLATE PHOSPHATASE"/>
    <property type="match status" value="1"/>
</dbReference>
<dbReference type="InterPro" id="IPR023214">
    <property type="entry name" value="HAD_sf"/>
</dbReference>
<accession>A0AAU8ACS8</accession>
<comment type="similarity">
    <text evidence="3">Belongs to the HAD-like hydrolase superfamily. CbbY/CbbZ/Gph/YieH family.</text>
</comment>
<dbReference type="InterPro" id="IPR006439">
    <property type="entry name" value="HAD-SF_hydro_IA"/>
</dbReference>
<dbReference type="InterPro" id="IPR036412">
    <property type="entry name" value="HAD-like_sf"/>
</dbReference>
<name>A0AAU8ACS8_9RHOB</name>
<dbReference type="NCBIfam" id="TIGR01509">
    <property type="entry name" value="HAD-SF-IA-v3"/>
    <property type="match status" value="1"/>
</dbReference>
<dbReference type="SFLD" id="SFLDG01129">
    <property type="entry name" value="C1.5:_HAD__Beta-PGM__Phosphata"/>
    <property type="match status" value="1"/>
</dbReference>
<dbReference type="RefSeq" id="WP_353471542.1">
    <property type="nucleotide sequence ID" value="NZ_CP123384.1"/>
</dbReference>
<comment type="catalytic activity">
    <reaction evidence="1">
        <text>2-phosphoglycolate + H2O = glycolate + phosphate</text>
        <dbReference type="Rhea" id="RHEA:14369"/>
        <dbReference type="ChEBI" id="CHEBI:15377"/>
        <dbReference type="ChEBI" id="CHEBI:29805"/>
        <dbReference type="ChEBI" id="CHEBI:43474"/>
        <dbReference type="ChEBI" id="CHEBI:58033"/>
        <dbReference type="EC" id="3.1.3.18"/>
    </reaction>
</comment>
<dbReference type="SFLD" id="SFLDS00003">
    <property type="entry name" value="Haloacid_Dehalogenase"/>
    <property type="match status" value="1"/>
</dbReference>
<evidence type="ECO:0000256" key="1">
    <source>
        <dbReference type="ARBA" id="ARBA00000830"/>
    </source>
</evidence>
<evidence type="ECO:0000256" key="4">
    <source>
        <dbReference type="ARBA" id="ARBA00013078"/>
    </source>
</evidence>
<dbReference type="InterPro" id="IPR050155">
    <property type="entry name" value="HAD-like_hydrolase_sf"/>
</dbReference>
<dbReference type="NCBIfam" id="TIGR01549">
    <property type="entry name" value="HAD-SF-IA-v1"/>
    <property type="match status" value="1"/>
</dbReference>
<dbReference type="PRINTS" id="PR00413">
    <property type="entry name" value="HADHALOGNASE"/>
</dbReference>
<dbReference type="AlphaFoldDB" id="A0AAU8ACS8"/>
<keyword evidence="5" id="KW-0378">Hydrolase</keyword>
<evidence type="ECO:0000313" key="5">
    <source>
        <dbReference type="EMBL" id="XCC92715.1"/>
    </source>
</evidence>
<dbReference type="EMBL" id="CP123384">
    <property type="protein sequence ID" value="XCC92715.1"/>
    <property type="molecule type" value="Genomic_DNA"/>
</dbReference>